<accession>A0A4D6MK66</accession>
<keyword evidence="1" id="KW-0472">Membrane</keyword>
<sequence>MRVVGVSPCVWFGPRWRMLQIDGGANVHRSHHVWRVVVALIWFVFTMALRGGLTHNGVMEQWWIHGGLIRCGRVEEDGDEGHYHGGSHFTMKMASFLWWCCGSCKSNHASSFSNEGK</sequence>
<organism evidence="2 3">
    <name type="scientific">Vigna unguiculata</name>
    <name type="common">Cowpea</name>
    <dbReference type="NCBI Taxonomy" id="3917"/>
    <lineage>
        <taxon>Eukaryota</taxon>
        <taxon>Viridiplantae</taxon>
        <taxon>Streptophyta</taxon>
        <taxon>Embryophyta</taxon>
        <taxon>Tracheophyta</taxon>
        <taxon>Spermatophyta</taxon>
        <taxon>Magnoliopsida</taxon>
        <taxon>eudicotyledons</taxon>
        <taxon>Gunneridae</taxon>
        <taxon>Pentapetalae</taxon>
        <taxon>rosids</taxon>
        <taxon>fabids</taxon>
        <taxon>Fabales</taxon>
        <taxon>Fabaceae</taxon>
        <taxon>Papilionoideae</taxon>
        <taxon>50 kb inversion clade</taxon>
        <taxon>NPAAA clade</taxon>
        <taxon>indigoferoid/millettioid clade</taxon>
        <taxon>Phaseoleae</taxon>
        <taxon>Vigna</taxon>
    </lineage>
</organism>
<proteinExistence type="predicted"/>
<evidence type="ECO:0000313" key="2">
    <source>
        <dbReference type="EMBL" id="QCE00387.1"/>
    </source>
</evidence>
<dbReference type="EMBL" id="CP039351">
    <property type="protein sequence ID" value="QCE00387.1"/>
    <property type="molecule type" value="Genomic_DNA"/>
</dbReference>
<name>A0A4D6MK66_VIGUN</name>
<evidence type="ECO:0000256" key="1">
    <source>
        <dbReference type="SAM" id="Phobius"/>
    </source>
</evidence>
<keyword evidence="3" id="KW-1185">Reference proteome</keyword>
<feature type="transmembrane region" description="Helical" evidence="1">
    <location>
        <begin position="33"/>
        <end position="53"/>
    </location>
</feature>
<dbReference type="Proteomes" id="UP000501690">
    <property type="component" value="Linkage Group LG7"/>
</dbReference>
<gene>
    <name evidence="2" type="ORF">DEO72_LG7g1677</name>
</gene>
<keyword evidence="1" id="KW-1133">Transmembrane helix</keyword>
<evidence type="ECO:0000313" key="3">
    <source>
        <dbReference type="Proteomes" id="UP000501690"/>
    </source>
</evidence>
<reference evidence="2 3" key="1">
    <citation type="submission" date="2019-04" db="EMBL/GenBank/DDBJ databases">
        <title>An improved genome assembly and genetic linkage map for asparagus bean, Vigna unguiculata ssp. sesquipedialis.</title>
        <authorList>
            <person name="Xia Q."/>
            <person name="Zhang R."/>
            <person name="Dong Y."/>
        </authorList>
    </citation>
    <scope>NUCLEOTIDE SEQUENCE [LARGE SCALE GENOMIC DNA]</scope>
    <source>
        <tissue evidence="2">Leaf</tissue>
    </source>
</reference>
<protein>
    <submittedName>
        <fullName evidence="2">Uncharacterized protein</fullName>
    </submittedName>
</protein>
<keyword evidence="1" id="KW-0812">Transmembrane</keyword>
<dbReference type="AlphaFoldDB" id="A0A4D6MK66"/>